<keyword evidence="2" id="KW-1185">Reference proteome</keyword>
<proteinExistence type="predicted"/>
<name>A0AAD3RKN0_LATJO</name>
<dbReference type="Proteomes" id="UP001279410">
    <property type="component" value="Unassembled WGS sequence"/>
</dbReference>
<protein>
    <submittedName>
        <fullName evidence="1">WD repeat-containing protein 7 isoform X1</fullName>
    </submittedName>
</protein>
<reference evidence="1" key="1">
    <citation type="submission" date="2022-08" db="EMBL/GenBank/DDBJ databases">
        <title>Genome sequencing of akame (Lates japonicus).</title>
        <authorList>
            <person name="Hashiguchi Y."/>
            <person name="Takahashi H."/>
        </authorList>
    </citation>
    <scope>NUCLEOTIDE SEQUENCE</scope>
    <source>
        <strain evidence="1">Kochi</strain>
    </source>
</reference>
<sequence>MANVIWNLAKAKITEEEKDGKKMNTSLLGSIGMLNQPLSSACIKTHQVPRAAGRPRALEPPEALAYFIWTSNRTAILMAHDGKSTICLN</sequence>
<evidence type="ECO:0000313" key="2">
    <source>
        <dbReference type="Proteomes" id="UP001279410"/>
    </source>
</evidence>
<organism evidence="1 2">
    <name type="scientific">Lates japonicus</name>
    <name type="common">Japanese lates</name>
    <dbReference type="NCBI Taxonomy" id="270547"/>
    <lineage>
        <taxon>Eukaryota</taxon>
        <taxon>Metazoa</taxon>
        <taxon>Chordata</taxon>
        <taxon>Craniata</taxon>
        <taxon>Vertebrata</taxon>
        <taxon>Euteleostomi</taxon>
        <taxon>Actinopterygii</taxon>
        <taxon>Neopterygii</taxon>
        <taxon>Teleostei</taxon>
        <taxon>Neoteleostei</taxon>
        <taxon>Acanthomorphata</taxon>
        <taxon>Carangaria</taxon>
        <taxon>Carangaria incertae sedis</taxon>
        <taxon>Centropomidae</taxon>
        <taxon>Lates</taxon>
    </lineage>
</organism>
<dbReference type="AlphaFoldDB" id="A0AAD3RKN0"/>
<accession>A0AAD3RKN0</accession>
<comment type="caution">
    <text evidence="1">The sequence shown here is derived from an EMBL/GenBank/DDBJ whole genome shotgun (WGS) entry which is preliminary data.</text>
</comment>
<gene>
    <name evidence="1" type="ORF">AKAME5_002275200</name>
</gene>
<dbReference type="EMBL" id="BRZM01000597">
    <property type="protein sequence ID" value="GLD71430.1"/>
    <property type="molecule type" value="Genomic_DNA"/>
</dbReference>
<evidence type="ECO:0000313" key="1">
    <source>
        <dbReference type="EMBL" id="GLD71430.1"/>
    </source>
</evidence>